<evidence type="ECO:0000313" key="3">
    <source>
        <dbReference type="Proteomes" id="UP000319783"/>
    </source>
</evidence>
<feature type="transmembrane region" description="Helical" evidence="1">
    <location>
        <begin position="6"/>
        <end position="23"/>
    </location>
</feature>
<keyword evidence="1" id="KW-0472">Membrane</keyword>
<keyword evidence="1" id="KW-0812">Transmembrane</keyword>
<name>A0A533QDK1_9BACT</name>
<accession>A0A533QDK1</accession>
<evidence type="ECO:0000256" key="1">
    <source>
        <dbReference type="SAM" id="Phobius"/>
    </source>
</evidence>
<organism evidence="2 3">
    <name type="scientific">Candidatus Jettenia ecosi</name>
    <dbReference type="NCBI Taxonomy" id="2494326"/>
    <lineage>
        <taxon>Bacteria</taxon>
        <taxon>Pseudomonadati</taxon>
        <taxon>Planctomycetota</taxon>
        <taxon>Candidatus Brocadiia</taxon>
        <taxon>Candidatus Brocadiales</taxon>
        <taxon>Candidatus Brocadiaceae</taxon>
        <taxon>Candidatus Jettenia</taxon>
    </lineage>
</organism>
<evidence type="ECO:0000313" key="2">
    <source>
        <dbReference type="EMBL" id="TLD42837.1"/>
    </source>
</evidence>
<protein>
    <submittedName>
        <fullName evidence="2">Uncharacterized protein</fullName>
    </submittedName>
</protein>
<comment type="caution">
    <text evidence="2">The sequence shown here is derived from an EMBL/GenBank/DDBJ whole genome shotgun (WGS) entry which is preliminary data.</text>
</comment>
<keyword evidence="1" id="KW-1133">Transmembrane helix</keyword>
<dbReference type="EMBL" id="SULG01000012">
    <property type="protein sequence ID" value="TLD42837.1"/>
    <property type="molecule type" value="Genomic_DNA"/>
</dbReference>
<proteinExistence type="predicted"/>
<dbReference type="Proteomes" id="UP000319783">
    <property type="component" value="Unassembled WGS sequence"/>
</dbReference>
<dbReference type="Gene3D" id="3.40.30.10">
    <property type="entry name" value="Glutaredoxin"/>
    <property type="match status" value="1"/>
</dbReference>
<dbReference type="SUPFAM" id="SSF52833">
    <property type="entry name" value="Thioredoxin-like"/>
    <property type="match status" value="1"/>
</dbReference>
<gene>
    <name evidence="2" type="ORF">JETT_0859</name>
</gene>
<dbReference type="InterPro" id="IPR036249">
    <property type="entry name" value="Thioredoxin-like_sf"/>
</dbReference>
<sequence>MLEYALSYLIVFTLVPFATTLIADAKDKLSTIPWENTFEEAVKKAKEAGKPILLDFFSPT</sequence>
<dbReference type="AlphaFoldDB" id="A0A533QDK1"/>
<reference evidence="2 3" key="1">
    <citation type="submission" date="2019-04" db="EMBL/GenBank/DDBJ databases">
        <title>Genome of a novel bacterium Candidatus Jettenia ecosi reconstructed from metagenome of an anammox bioreactor.</title>
        <authorList>
            <person name="Mardanov A.V."/>
            <person name="Beletsky A.V."/>
            <person name="Ravin N.V."/>
            <person name="Botchkova E.A."/>
            <person name="Litti Y.V."/>
            <person name="Nozhevnikova A.N."/>
        </authorList>
    </citation>
    <scope>NUCLEOTIDE SEQUENCE [LARGE SCALE GENOMIC DNA]</scope>
    <source>
        <strain evidence="2">J2</strain>
    </source>
</reference>